<feature type="transmembrane region" description="Helical" evidence="7">
    <location>
        <begin position="110"/>
        <end position="132"/>
    </location>
</feature>
<dbReference type="SUPFAM" id="SSF144091">
    <property type="entry name" value="Rhomboid-like"/>
    <property type="match status" value="1"/>
</dbReference>
<evidence type="ECO:0000313" key="10">
    <source>
        <dbReference type="EMBL" id="GAA4783119.1"/>
    </source>
</evidence>
<keyword evidence="6 7" id="KW-0472">Membrane</keyword>
<protein>
    <submittedName>
        <fullName evidence="10">Rhomboid family intramembrane serine protease</fullName>
    </submittedName>
</protein>
<evidence type="ECO:0000256" key="3">
    <source>
        <dbReference type="ARBA" id="ARBA00022692"/>
    </source>
</evidence>
<proteinExistence type="inferred from homology"/>
<dbReference type="Pfam" id="PF01694">
    <property type="entry name" value="Rhomboid"/>
    <property type="match status" value="1"/>
</dbReference>
<keyword evidence="11" id="KW-1185">Reference proteome</keyword>
<keyword evidence="3 7" id="KW-0812">Transmembrane</keyword>
<dbReference type="InterPro" id="IPR050925">
    <property type="entry name" value="Rhomboid_protease_S54"/>
</dbReference>
<evidence type="ECO:0000256" key="7">
    <source>
        <dbReference type="SAM" id="Phobius"/>
    </source>
</evidence>
<dbReference type="Proteomes" id="UP001501411">
    <property type="component" value="Unassembled WGS sequence"/>
</dbReference>
<feature type="transmembrane region" description="Helical" evidence="7">
    <location>
        <begin position="73"/>
        <end position="103"/>
    </location>
</feature>
<feature type="domain" description="DUF6576" evidence="9">
    <location>
        <begin position="247"/>
        <end position="280"/>
    </location>
</feature>
<evidence type="ECO:0000259" key="8">
    <source>
        <dbReference type="Pfam" id="PF01694"/>
    </source>
</evidence>
<feature type="domain" description="Peptidase S54 rhomboid" evidence="8">
    <location>
        <begin position="70"/>
        <end position="212"/>
    </location>
</feature>
<gene>
    <name evidence="10" type="ORF">GCM10023231_08460</name>
</gene>
<evidence type="ECO:0000256" key="4">
    <source>
        <dbReference type="ARBA" id="ARBA00022801"/>
    </source>
</evidence>
<keyword evidence="5 7" id="KW-1133">Transmembrane helix</keyword>
<accession>A0ABP9AM59</accession>
<comment type="caution">
    <text evidence="10">The sequence shown here is derived from an EMBL/GenBank/DDBJ whole genome shotgun (WGS) entry which is preliminary data.</text>
</comment>
<dbReference type="PANTHER" id="PTHR43731">
    <property type="entry name" value="RHOMBOID PROTEASE"/>
    <property type="match status" value="1"/>
</dbReference>
<dbReference type="InterPro" id="IPR022764">
    <property type="entry name" value="Peptidase_S54_rhomboid_dom"/>
</dbReference>
<dbReference type="InterPro" id="IPR046483">
    <property type="entry name" value="DUF6576"/>
</dbReference>
<evidence type="ECO:0000256" key="6">
    <source>
        <dbReference type="ARBA" id="ARBA00023136"/>
    </source>
</evidence>
<dbReference type="PANTHER" id="PTHR43731:SF14">
    <property type="entry name" value="PRESENILIN-ASSOCIATED RHOMBOID-LIKE PROTEIN, MITOCHONDRIAL"/>
    <property type="match status" value="1"/>
</dbReference>
<dbReference type="Pfam" id="PF20216">
    <property type="entry name" value="DUF6576"/>
    <property type="match status" value="1"/>
</dbReference>
<keyword evidence="10" id="KW-0645">Protease</keyword>
<sequence>MMNKPFLSELYYKAFQSGNKLYLVIAINTLIFLVLGILSLIDVLAKTPLSSFLISQLSLPANLGDLLYRPWTIITYMFTQLAFFHFLFNMLWLYWIGLIFLAFLNNRQFLFTYFAGGIFGGLLFLALFNLIPSFYSRQAILIGSSGAVYAIIVAAATLVPNYTLRLLFFGNVQLKYLVVAFIILNILGLNGANIGGNLAHLGGALFGFIYIHQLRKGNDWSKLFTRNKPKLRVIRNEQAPKNNHSFTNQEYIDSILDKISRSGYNSLSKAEKDALFNASKQDKG</sequence>
<feature type="transmembrane region" description="Helical" evidence="7">
    <location>
        <begin position="21"/>
        <end position="41"/>
    </location>
</feature>
<organism evidence="10 11">
    <name type="scientific">Olivibacter ginsenosidimutans</name>
    <dbReference type="NCBI Taxonomy" id="1176537"/>
    <lineage>
        <taxon>Bacteria</taxon>
        <taxon>Pseudomonadati</taxon>
        <taxon>Bacteroidota</taxon>
        <taxon>Sphingobacteriia</taxon>
        <taxon>Sphingobacteriales</taxon>
        <taxon>Sphingobacteriaceae</taxon>
        <taxon>Olivibacter</taxon>
    </lineage>
</organism>
<dbReference type="InterPro" id="IPR035952">
    <property type="entry name" value="Rhomboid-like_sf"/>
</dbReference>
<feature type="transmembrane region" description="Helical" evidence="7">
    <location>
        <begin position="138"/>
        <end position="159"/>
    </location>
</feature>
<dbReference type="GO" id="GO:0006508">
    <property type="term" value="P:proteolysis"/>
    <property type="evidence" value="ECO:0007669"/>
    <property type="project" value="UniProtKB-KW"/>
</dbReference>
<comment type="subcellular location">
    <subcellularLocation>
        <location evidence="1">Membrane</location>
        <topology evidence="1">Multi-pass membrane protein</topology>
    </subcellularLocation>
</comment>
<dbReference type="EMBL" id="BAABIQ010000005">
    <property type="protein sequence ID" value="GAA4783119.1"/>
    <property type="molecule type" value="Genomic_DNA"/>
</dbReference>
<dbReference type="Gene3D" id="1.20.1540.10">
    <property type="entry name" value="Rhomboid-like"/>
    <property type="match status" value="1"/>
</dbReference>
<feature type="transmembrane region" description="Helical" evidence="7">
    <location>
        <begin position="166"/>
        <end position="188"/>
    </location>
</feature>
<evidence type="ECO:0000256" key="1">
    <source>
        <dbReference type="ARBA" id="ARBA00004141"/>
    </source>
</evidence>
<evidence type="ECO:0000256" key="5">
    <source>
        <dbReference type="ARBA" id="ARBA00022989"/>
    </source>
</evidence>
<evidence type="ECO:0000259" key="9">
    <source>
        <dbReference type="Pfam" id="PF20216"/>
    </source>
</evidence>
<evidence type="ECO:0000256" key="2">
    <source>
        <dbReference type="ARBA" id="ARBA00009045"/>
    </source>
</evidence>
<evidence type="ECO:0000313" key="11">
    <source>
        <dbReference type="Proteomes" id="UP001501411"/>
    </source>
</evidence>
<comment type="similarity">
    <text evidence="2">Belongs to the peptidase S54 family.</text>
</comment>
<dbReference type="RefSeq" id="WP_345230472.1">
    <property type="nucleotide sequence ID" value="NZ_BAABIQ010000005.1"/>
</dbReference>
<name>A0ABP9AM59_9SPHI</name>
<reference evidence="11" key="1">
    <citation type="journal article" date="2019" name="Int. J. Syst. Evol. Microbiol.">
        <title>The Global Catalogue of Microorganisms (GCM) 10K type strain sequencing project: providing services to taxonomists for standard genome sequencing and annotation.</title>
        <authorList>
            <consortium name="The Broad Institute Genomics Platform"/>
            <consortium name="The Broad Institute Genome Sequencing Center for Infectious Disease"/>
            <person name="Wu L."/>
            <person name="Ma J."/>
        </authorList>
    </citation>
    <scope>NUCLEOTIDE SEQUENCE [LARGE SCALE GENOMIC DNA]</scope>
    <source>
        <strain evidence="11">JCM 18200</strain>
    </source>
</reference>
<dbReference type="GO" id="GO:0008233">
    <property type="term" value="F:peptidase activity"/>
    <property type="evidence" value="ECO:0007669"/>
    <property type="project" value="UniProtKB-KW"/>
</dbReference>
<keyword evidence="4" id="KW-0378">Hydrolase</keyword>